<gene>
    <name evidence="1" type="ORF">OSB04_011311</name>
</gene>
<dbReference type="AlphaFoldDB" id="A0AA38WDK3"/>
<organism evidence="1 2">
    <name type="scientific">Centaurea solstitialis</name>
    <name type="common">yellow star-thistle</name>
    <dbReference type="NCBI Taxonomy" id="347529"/>
    <lineage>
        <taxon>Eukaryota</taxon>
        <taxon>Viridiplantae</taxon>
        <taxon>Streptophyta</taxon>
        <taxon>Embryophyta</taxon>
        <taxon>Tracheophyta</taxon>
        <taxon>Spermatophyta</taxon>
        <taxon>Magnoliopsida</taxon>
        <taxon>eudicotyledons</taxon>
        <taxon>Gunneridae</taxon>
        <taxon>Pentapetalae</taxon>
        <taxon>asterids</taxon>
        <taxon>campanulids</taxon>
        <taxon>Asterales</taxon>
        <taxon>Asteraceae</taxon>
        <taxon>Carduoideae</taxon>
        <taxon>Cardueae</taxon>
        <taxon>Centaureinae</taxon>
        <taxon>Centaurea</taxon>
    </lineage>
</organism>
<name>A0AA38WDK3_9ASTR</name>
<proteinExistence type="predicted"/>
<dbReference type="Proteomes" id="UP001172457">
    <property type="component" value="Chromosome 3"/>
</dbReference>
<reference evidence="1" key="1">
    <citation type="submission" date="2023-03" db="EMBL/GenBank/DDBJ databases">
        <title>Chromosome-scale reference genome and RAD-based genetic map of yellow starthistle (Centaurea solstitialis) reveal putative structural variation and QTLs associated with invader traits.</title>
        <authorList>
            <person name="Reatini B."/>
            <person name="Cang F.A."/>
            <person name="Jiang Q."/>
            <person name="Mckibben M.T.W."/>
            <person name="Barker M.S."/>
            <person name="Rieseberg L.H."/>
            <person name="Dlugosch K.M."/>
        </authorList>
    </citation>
    <scope>NUCLEOTIDE SEQUENCE</scope>
    <source>
        <strain evidence="1">CAN-66</strain>
        <tissue evidence="1">Leaf</tissue>
    </source>
</reference>
<dbReference type="EMBL" id="JARYMX010000003">
    <property type="protein sequence ID" value="KAJ9556697.1"/>
    <property type="molecule type" value="Genomic_DNA"/>
</dbReference>
<evidence type="ECO:0000313" key="2">
    <source>
        <dbReference type="Proteomes" id="UP001172457"/>
    </source>
</evidence>
<evidence type="ECO:0000313" key="1">
    <source>
        <dbReference type="EMBL" id="KAJ9556697.1"/>
    </source>
</evidence>
<sequence length="298" mass="34020">MRSVSKMADYEFPDTETLEIPHVLSVRTSVYQAHLEADKQLLQTGLFLEQRANNVAYSIYAKTRAPVIAEILKHHSLYSALTKEVAVPLLYVQQAWKLLEFHETGERSYLTTKVDHFTISFGLNKFRHLLGFSSATSRPDTVQFEPFDSIEEALASVRSIGYDGALHAGSSFNKSHLPITYNTLFTILNRCLTGKKTAHDTATHSMMLFFQGVLFNRHYDYAALIFYDFKDLKAKNVNHLAYPRFLSILIPSAMEQNPDIPRRLSSVKVKSFPFQSIRYPPTAFPPEVQLFDELSRLC</sequence>
<comment type="caution">
    <text evidence="1">The sequence shown here is derived from an EMBL/GenBank/DDBJ whole genome shotgun (WGS) entry which is preliminary data.</text>
</comment>
<accession>A0AA38WDK3</accession>
<keyword evidence="2" id="KW-1185">Reference proteome</keyword>
<protein>
    <submittedName>
        <fullName evidence="1">Uncharacterized protein</fullName>
    </submittedName>
</protein>